<proteinExistence type="predicted"/>
<feature type="transmembrane region" description="Helical" evidence="1">
    <location>
        <begin position="179"/>
        <end position="196"/>
    </location>
</feature>
<feature type="transmembrane region" description="Helical" evidence="1">
    <location>
        <begin position="571"/>
        <end position="591"/>
    </location>
</feature>
<keyword evidence="1" id="KW-0472">Membrane</keyword>
<feature type="transmembrane region" description="Helical" evidence="1">
    <location>
        <begin position="446"/>
        <end position="466"/>
    </location>
</feature>
<evidence type="ECO:0000259" key="2">
    <source>
        <dbReference type="Pfam" id="PF01433"/>
    </source>
</evidence>
<feature type="transmembrane region" description="Helical" evidence="1">
    <location>
        <begin position="366"/>
        <end position="386"/>
    </location>
</feature>
<feature type="transmembrane region" description="Helical" evidence="1">
    <location>
        <begin position="421"/>
        <end position="440"/>
    </location>
</feature>
<dbReference type="InterPro" id="IPR014782">
    <property type="entry name" value="Peptidase_M1_dom"/>
</dbReference>
<dbReference type="Proteomes" id="UP001151478">
    <property type="component" value="Unassembled WGS sequence"/>
</dbReference>
<dbReference type="EMBL" id="JAOSLC020000002">
    <property type="protein sequence ID" value="MDD7913112.1"/>
    <property type="molecule type" value="Genomic_DNA"/>
</dbReference>
<evidence type="ECO:0000256" key="1">
    <source>
        <dbReference type="SAM" id="Phobius"/>
    </source>
</evidence>
<feature type="transmembrane region" description="Helical" evidence="1">
    <location>
        <begin position="61"/>
        <end position="84"/>
    </location>
</feature>
<accession>A0ABT5S6Y8</accession>
<organism evidence="3 4">
    <name type="scientific">Polaribacter ponticola</name>
    <dbReference type="NCBI Taxonomy" id="2978475"/>
    <lineage>
        <taxon>Bacteria</taxon>
        <taxon>Pseudomonadati</taxon>
        <taxon>Bacteroidota</taxon>
        <taxon>Flavobacteriia</taxon>
        <taxon>Flavobacteriales</taxon>
        <taxon>Flavobacteriaceae</taxon>
    </lineage>
</organism>
<keyword evidence="1" id="KW-1133">Transmembrane helix</keyword>
<protein>
    <submittedName>
        <fullName evidence="3">M1 family aminopeptidase</fullName>
    </submittedName>
</protein>
<keyword evidence="3" id="KW-0645">Protease</keyword>
<feature type="transmembrane region" description="Helical" evidence="1">
    <location>
        <begin position="248"/>
        <end position="265"/>
    </location>
</feature>
<keyword evidence="3" id="KW-0378">Hydrolase</keyword>
<dbReference type="Gene3D" id="1.10.390.10">
    <property type="entry name" value="Neutral Protease Domain 2"/>
    <property type="match status" value="1"/>
</dbReference>
<sequence>MFSTIFKQELKYWFNKPAFYIYASIFLVLSLFLSATSAGFFDSITATTGSSRIVNSPIGVTGLLNALTIFIFFLFPSIVGVSIYRDFKSEMHTILYSYPFTKANYLFAKFFSSIVIVSLIVLVIAFGMIIGFRFPGTNSEIVGPLNVITYLKTYVVFILPNVLLFGAIVFAVVAFTRNIAAGFITVIIILFGQGVLESLLSEPEHRTLAAILDPFGAAASNYYTKYWTPSEQNELAIPIKEMIIYNRLLWLAIATLIFGLVYKFFSFSQNAISISFKKSKGERVTKTNFSGITRISLPKVSYNYSLNQNLKTTWKLSQLDFKYIVKSWAFISIVLVGLVLMVVGLSEIGNIFGTPTLPVTWKMLNIGGVFSVSINVCTFLYAGMLVHRAKIARTNHLVDTTPIPNWTLLLSKLIALIKMQFVLLVVVMLSGIVFQMYNGYTNFEFSHYLIELFLLNFASYLIWALLSIFIQTLIGNPYLGLFVLLVISIGMPFLSLAGIEQAIFKYNQGPGFSYSDMNGYGTTLIPYLSYKTYWILCGVLLLITSFLFWVRGIPNSFAERIAIAKHRFKGFAAISFVIFSIAFLALGFSIYKETGSKTKRTSSKEQELRRVEWEKTYKKFEGYAQPRIVAVKTNVNIFPKKKHFNASATFTMINKTDKEIDSIFLNHNSLKSTFSFNKSNKLVLEDTIHHFDIYHFDKKIAPGDTLQLSVTVKSKENTSYRNNSSIIENGTFINNFSMFPSLGYSSAGELTDNKTRKKYDLPKNNLRPHPSDSTALGDTYISKDSDWIDFEATVSTSKDQIAIAPGYLQKEWLENGRKYFHYKMDSKILNFYAFNSARYEVVKEMWNGISLEIYYHRGHTFNLDRMMKGLKASLDYNAKNFSPYQHKQARIIEFPRTAGSFAQSFPNTIPFSEGVGFIADVDDKNDDGVDYPFAITVHEVAHQWWAHQVIGADVLGATMLSESMSEYVALKVLEHEHGKAKMRTFLKKALDDYLLQRTLERKRENALMYNDGQGYIRYQKGSLVFYALSDYIGEENLNRALKKYVEKVQFQEPPYTTSIEMVDYIREVTPDSLQYVIKDMFETITLYRNRVLEAKTTALENGKYQVDIEFEVSKYRNDEKGKRYYGEKVGDTLSYKTEKMKKPILSVPLEDYIDIGVFAEEEVDGKKKEIELYLQKHRITAINNKITIIVDKKPVEVGVDPYNKLIDTQSEDNRIKL</sequence>
<gene>
    <name evidence="3" type="ORF">N5A56_001080</name>
</gene>
<keyword evidence="4" id="KW-1185">Reference proteome</keyword>
<evidence type="ECO:0000313" key="4">
    <source>
        <dbReference type="Proteomes" id="UP001151478"/>
    </source>
</evidence>
<feature type="transmembrane region" description="Helical" evidence="1">
    <location>
        <begin position="532"/>
        <end position="550"/>
    </location>
</feature>
<keyword evidence="1" id="KW-0812">Transmembrane</keyword>
<dbReference type="InterPro" id="IPR027268">
    <property type="entry name" value="Peptidase_M4/M1_CTD_sf"/>
</dbReference>
<keyword evidence="3" id="KW-0031">Aminopeptidase</keyword>
<dbReference type="GO" id="GO:0004177">
    <property type="term" value="F:aminopeptidase activity"/>
    <property type="evidence" value="ECO:0007669"/>
    <property type="project" value="UniProtKB-KW"/>
</dbReference>
<comment type="caution">
    <text evidence="3">The sequence shown here is derived from an EMBL/GenBank/DDBJ whole genome shotgun (WGS) entry which is preliminary data.</text>
</comment>
<feature type="transmembrane region" description="Helical" evidence="1">
    <location>
        <begin position="105"/>
        <end position="134"/>
    </location>
</feature>
<feature type="transmembrane region" description="Helical" evidence="1">
    <location>
        <begin position="478"/>
        <end position="499"/>
    </location>
</feature>
<reference evidence="3" key="1">
    <citation type="submission" date="2023-02" db="EMBL/GenBank/DDBJ databases">
        <title>Polaribacter ponticola sp. nov., isolated from seawater.</title>
        <authorList>
            <person name="Baek J.H."/>
            <person name="Kim J.M."/>
            <person name="Choi D.G."/>
            <person name="Jeon C.O."/>
        </authorList>
    </citation>
    <scope>NUCLEOTIDE SEQUENCE</scope>
    <source>
        <strain evidence="3">MSW5</strain>
    </source>
</reference>
<feature type="transmembrane region" description="Helical" evidence="1">
    <location>
        <begin position="154"/>
        <end position="172"/>
    </location>
</feature>
<dbReference type="Pfam" id="PF01433">
    <property type="entry name" value="Peptidase_M1"/>
    <property type="match status" value="1"/>
</dbReference>
<feature type="transmembrane region" description="Helical" evidence="1">
    <location>
        <begin position="323"/>
        <end position="346"/>
    </location>
</feature>
<evidence type="ECO:0000313" key="3">
    <source>
        <dbReference type="EMBL" id="MDD7913112.1"/>
    </source>
</evidence>
<name>A0ABT5S6Y8_9FLAO</name>
<feature type="domain" description="Peptidase M1 membrane alanine aminopeptidase" evidence="2">
    <location>
        <begin position="923"/>
        <end position="1052"/>
    </location>
</feature>
<dbReference type="SUPFAM" id="SSF55486">
    <property type="entry name" value="Metalloproteases ('zincins'), catalytic domain"/>
    <property type="match status" value="1"/>
</dbReference>
<feature type="transmembrane region" description="Helical" evidence="1">
    <location>
        <begin position="20"/>
        <end position="41"/>
    </location>
</feature>
<dbReference type="RefSeq" id="WP_274270131.1">
    <property type="nucleotide sequence ID" value="NZ_JAOSLC020000002.1"/>
</dbReference>